<dbReference type="AlphaFoldDB" id="A0A9P0ENH4"/>
<evidence type="ECO:0000313" key="3">
    <source>
        <dbReference type="EMBL" id="CAH0053890.1"/>
    </source>
</evidence>
<feature type="region of interest" description="Disordered" evidence="1">
    <location>
        <begin position="157"/>
        <end position="212"/>
    </location>
</feature>
<protein>
    <recommendedName>
        <fullName evidence="2">DUF6604 domain-containing protein</fullName>
    </recommendedName>
</protein>
<dbReference type="InterPro" id="IPR016864">
    <property type="entry name" value="UCP028035"/>
</dbReference>
<feature type="compositionally biased region" description="Basic residues" evidence="1">
    <location>
        <begin position="187"/>
        <end position="206"/>
    </location>
</feature>
<proteinExistence type="predicted"/>
<dbReference type="Pfam" id="PF20253">
    <property type="entry name" value="DUF6604"/>
    <property type="match status" value="1"/>
</dbReference>
<dbReference type="PIRSF" id="PIRSF028035">
    <property type="entry name" value="UCP028035"/>
    <property type="match status" value="1"/>
</dbReference>
<evidence type="ECO:0000256" key="1">
    <source>
        <dbReference type="SAM" id="MobiDB-lite"/>
    </source>
</evidence>
<organism evidence="3 4">
    <name type="scientific">Clonostachys solani</name>
    <dbReference type="NCBI Taxonomy" id="160281"/>
    <lineage>
        <taxon>Eukaryota</taxon>
        <taxon>Fungi</taxon>
        <taxon>Dikarya</taxon>
        <taxon>Ascomycota</taxon>
        <taxon>Pezizomycotina</taxon>
        <taxon>Sordariomycetes</taxon>
        <taxon>Hypocreomycetidae</taxon>
        <taxon>Hypocreales</taxon>
        <taxon>Bionectriaceae</taxon>
        <taxon>Clonostachys</taxon>
    </lineage>
</organism>
<dbReference type="OrthoDB" id="5339038at2759"/>
<keyword evidence="4" id="KW-1185">Reference proteome</keyword>
<comment type="caution">
    <text evidence="3">The sequence shown here is derived from an EMBL/GenBank/DDBJ whole genome shotgun (WGS) entry which is preliminary data.</text>
</comment>
<evidence type="ECO:0000259" key="2">
    <source>
        <dbReference type="Pfam" id="PF20253"/>
    </source>
</evidence>
<feature type="compositionally biased region" description="Acidic residues" evidence="1">
    <location>
        <begin position="163"/>
        <end position="172"/>
    </location>
</feature>
<evidence type="ECO:0000313" key="4">
    <source>
        <dbReference type="Proteomes" id="UP000775872"/>
    </source>
</evidence>
<dbReference type="InterPro" id="IPR046539">
    <property type="entry name" value="DUF6604"/>
</dbReference>
<sequence length="969" mass="109620">MADRNLYATYKKDTRYLVYWMIHASNHILRGLETPEHDLLALNSTGQTTVSGLVAMSKLIAAHAIPVPSIIQRLLKSIIAARTQVHALFETLAGKDPDPELARSNASHKHFIDALMETFNVLGGSALTSSQPDNPNEEADLDEFIFSNKFSALGVTTGQAVESESDTDDSELEIQNAPRSQQGPKAGRGKKSKGKKKGRSKRKSGRAKPTIREADLDHLPLESFRIIEDFNEDKEEGYGIITDYLVAVYYVFREIISVRSFTQNLWREVAYDDLNSAVAAAVSNMAITAVRKMATQIFVDFPGNDSFDTILQTITRGNPENLKNNLAVSLLAPEDGNEKMKEVHESFIDIEEQFLIYVYKDFCDFITDFRLNRNGKPTKRMQTELANWDPNFNLEKATPEERIKWRRAYTINWLYDLVNVFSSVVVQRITLKGKSINLATVDWSPSGPWHNYRRLYGLNEFASFVTSLAFQRPSADMKSKIQPHHVFQLQCIVDSMTVSRGWQVNSLCGHIITAPSPKFFPRRDVDLFLDREEKTGAGFLQGGFVLRKLLERDAASRGNPNHYDVILTPLEVIRLDFIEWLGETKYKDGLKGIPPSRFTSTNANGLYEYSPFMCGAGLLEGLELAYLIGIYIWDSTPELLMVIHLHNMLEKKGFLKEPVPLWGSIALIFPDSLFHNKTPPTSNFAQAFIDHAQRKGIQNRTRNKRAKDIIGVLDPKANVFFKTKPCTQVLRDAGWDPERIPDSDIVIPSILGAQRLSRVKRLIDPVTGEMKLEETELVRRVKKSGMSDDGVVAIACSMAIRNASINIKQAHQAQRMKEYVASAPEMQGLSGQLGKRGETTLDCLQQSMWDIGIAINGDFPAMGLSFLWPTTFVYLFFMSVEEELREKQNPLYKRSFENPKYSEDKRMALVLGALTGKHEECLRVMASVFESLQTDFFSQMYWKGAETVEERLQREANKHKSELPDCTIM</sequence>
<dbReference type="Proteomes" id="UP000775872">
    <property type="component" value="Unassembled WGS sequence"/>
</dbReference>
<name>A0A9P0ENH4_9HYPO</name>
<accession>A0A9P0ENH4</accession>
<dbReference type="EMBL" id="CABFOC020000045">
    <property type="protein sequence ID" value="CAH0053890.1"/>
    <property type="molecule type" value="Genomic_DNA"/>
</dbReference>
<dbReference type="PANTHER" id="PTHR38795">
    <property type="entry name" value="DUF6604 DOMAIN-CONTAINING PROTEIN"/>
    <property type="match status" value="1"/>
</dbReference>
<reference evidence="3" key="1">
    <citation type="submission" date="2021-10" db="EMBL/GenBank/DDBJ databases">
        <authorList>
            <person name="Piombo E."/>
        </authorList>
    </citation>
    <scope>NUCLEOTIDE SEQUENCE</scope>
</reference>
<gene>
    <name evidence="3" type="ORF">CSOL1703_00005771</name>
</gene>
<dbReference type="PANTHER" id="PTHR38795:SF1">
    <property type="entry name" value="DUF6604 DOMAIN-CONTAINING PROTEIN"/>
    <property type="match status" value="1"/>
</dbReference>
<feature type="domain" description="DUF6604" evidence="2">
    <location>
        <begin position="9"/>
        <end position="298"/>
    </location>
</feature>